<protein>
    <submittedName>
        <fullName evidence="1">Uncharacterized protein</fullName>
    </submittedName>
</protein>
<evidence type="ECO:0000313" key="2">
    <source>
        <dbReference type="Proteomes" id="UP000004625"/>
    </source>
</evidence>
<evidence type="ECO:0000313" key="1">
    <source>
        <dbReference type="EMBL" id="EHL96871.1"/>
    </source>
</evidence>
<reference evidence="1 2" key="1">
    <citation type="submission" date="2011-09" db="EMBL/GenBank/DDBJ databases">
        <authorList>
            <person name="Weinstock G."/>
            <person name="Sodergren E."/>
            <person name="Clifton S."/>
            <person name="Fulton L."/>
            <person name="Fulton B."/>
            <person name="Courtney L."/>
            <person name="Fronick C."/>
            <person name="Harrison M."/>
            <person name="Strong C."/>
            <person name="Farmer C."/>
            <person name="Delahaunty K."/>
            <person name="Markovic C."/>
            <person name="Hall O."/>
            <person name="Minx P."/>
            <person name="Tomlinson C."/>
            <person name="Mitreva M."/>
            <person name="Hou S."/>
            <person name="Chen J."/>
            <person name="Wollam A."/>
            <person name="Pepin K.H."/>
            <person name="Johnson M."/>
            <person name="Bhonagiri V."/>
            <person name="Zhang X."/>
            <person name="Suruliraj S."/>
            <person name="Warren W."/>
            <person name="Chinwalla A."/>
            <person name="Mardis E.R."/>
            <person name="Wilson R.K."/>
        </authorList>
    </citation>
    <scope>NUCLEOTIDE SEQUENCE [LARGE SCALE GENOMIC DNA]</scope>
    <source>
        <strain evidence="1 2">F0439</strain>
    </source>
</reference>
<organism evidence="1 2">
    <name type="scientific">Lentilactobacillus parafarraginis F0439</name>
    <dbReference type="NCBI Taxonomy" id="797515"/>
    <lineage>
        <taxon>Bacteria</taxon>
        <taxon>Bacillati</taxon>
        <taxon>Bacillota</taxon>
        <taxon>Bacilli</taxon>
        <taxon>Lactobacillales</taxon>
        <taxon>Lactobacillaceae</taxon>
        <taxon>Lentilactobacillus</taxon>
    </lineage>
</organism>
<proteinExistence type="predicted"/>
<dbReference type="HOGENOM" id="CLU_3119173_0_0_9"/>
<gene>
    <name evidence="1" type="ORF">HMPREF9103_02239</name>
</gene>
<dbReference type="AlphaFoldDB" id="G9ZR78"/>
<comment type="caution">
    <text evidence="1">The sequence shown here is derived from an EMBL/GenBank/DDBJ whole genome shotgun (WGS) entry which is preliminary data.</text>
</comment>
<sequence length="50" mass="5837">MPTDDQLSLIIPLQAHFRCSTQFGLLTHWPSLDNRLTNYSTFHCVILIMF</sequence>
<keyword evidence="2" id="KW-1185">Reference proteome</keyword>
<name>G9ZR78_9LACO</name>
<dbReference type="EMBL" id="AGEY01000166">
    <property type="protein sequence ID" value="EHL96871.1"/>
    <property type="molecule type" value="Genomic_DNA"/>
</dbReference>
<accession>G9ZR78</accession>
<dbReference type="Proteomes" id="UP000004625">
    <property type="component" value="Unassembled WGS sequence"/>
</dbReference>